<organism evidence="3 4">
    <name type="scientific">Botrytis hyacinthi</name>
    <dbReference type="NCBI Taxonomy" id="278943"/>
    <lineage>
        <taxon>Eukaryota</taxon>
        <taxon>Fungi</taxon>
        <taxon>Dikarya</taxon>
        <taxon>Ascomycota</taxon>
        <taxon>Pezizomycotina</taxon>
        <taxon>Leotiomycetes</taxon>
        <taxon>Helotiales</taxon>
        <taxon>Sclerotiniaceae</taxon>
        <taxon>Botrytis</taxon>
    </lineage>
</organism>
<evidence type="ECO:0000313" key="3">
    <source>
        <dbReference type="EMBL" id="TGO41932.1"/>
    </source>
</evidence>
<feature type="domain" description="Methyltransferase" evidence="2">
    <location>
        <begin position="109"/>
        <end position="200"/>
    </location>
</feature>
<dbReference type="Gene3D" id="3.40.50.150">
    <property type="entry name" value="Vaccinia Virus protein VP39"/>
    <property type="match status" value="1"/>
</dbReference>
<evidence type="ECO:0000259" key="2">
    <source>
        <dbReference type="Pfam" id="PF13649"/>
    </source>
</evidence>
<dbReference type="SUPFAM" id="SSF53335">
    <property type="entry name" value="S-adenosyl-L-methionine-dependent methyltransferases"/>
    <property type="match status" value="1"/>
</dbReference>
<name>A0A4Z1H2T7_9HELO</name>
<sequence>MPTKSPAHVQDSPSLIPTEPLSFNHSPKTHLRRVPNTAPHRTAPNPTMIPANQLIAQVRSNLPPSDLQAFYAQWASTYNTHIVAPQNYVSPTLIAQIACQSLHYPTLRILDAGCGTGLVGVALAESGATYIDGLDFSPAMLAQARLTGCYRNLFVGDLLQTIEVPDGTYDLVTCAGTFTYGHVGPDPALREFSRILVPNGLIIATILEEVWESGGYKAEIEKLEAGGILEVVSVELNDYRKGCDKAHMIVLKKKGSN</sequence>
<dbReference type="AlphaFoldDB" id="A0A4Z1H2T7"/>
<reference evidence="3 4" key="1">
    <citation type="submission" date="2017-12" db="EMBL/GenBank/DDBJ databases">
        <title>Comparative genomics of Botrytis spp.</title>
        <authorList>
            <person name="Valero-Jimenez C.A."/>
            <person name="Tapia P."/>
            <person name="Veloso J."/>
            <person name="Silva-Moreno E."/>
            <person name="Staats M."/>
            <person name="Valdes J.H."/>
            <person name="Van Kan J.A.L."/>
        </authorList>
    </citation>
    <scope>NUCLEOTIDE SEQUENCE [LARGE SCALE GENOMIC DNA]</scope>
    <source>
        <strain evidence="3 4">Bh0001</strain>
    </source>
</reference>
<feature type="region of interest" description="Disordered" evidence="1">
    <location>
        <begin position="1"/>
        <end position="46"/>
    </location>
</feature>
<dbReference type="InterPro" id="IPR041698">
    <property type="entry name" value="Methyltransf_25"/>
</dbReference>
<dbReference type="CDD" id="cd02440">
    <property type="entry name" value="AdoMet_MTases"/>
    <property type="match status" value="1"/>
</dbReference>
<evidence type="ECO:0000313" key="4">
    <source>
        <dbReference type="Proteomes" id="UP000297814"/>
    </source>
</evidence>
<dbReference type="Pfam" id="PF13649">
    <property type="entry name" value="Methyltransf_25"/>
    <property type="match status" value="1"/>
</dbReference>
<comment type="caution">
    <text evidence="3">The sequence shown here is derived from an EMBL/GenBank/DDBJ whole genome shotgun (WGS) entry which is preliminary data.</text>
</comment>
<evidence type="ECO:0000256" key="1">
    <source>
        <dbReference type="SAM" id="MobiDB-lite"/>
    </source>
</evidence>
<dbReference type="Proteomes" id="UP000297814">
    <property type="component" value="Unassembled WGS sequence"/>
</dbReference>
<protein>
    <recommendedName>
        <fullName evidence="2">Methyltransferase domain-containing protein</fullName>
    </recommendedName>
</protein>
<gene>
    <name evidence="3" type="ORF">BHYA_0014g00150</name>
</gene>
<dbReference type="PANTHER" id="PTHR43464">
    <property type="entry name" value="METHYLTRANSFERASE"/>
    <property type="match status" value="1"/>
</dbReference>
<proteinExistence type="predicted"/>
<dbReference type="EMBL" id="PQXK01000014">
    <property type="protein sequence ID" value="TGO41932.1"/>
    <property type="molecule type" value="Genomic_DNA"/>
</dbReference>
<feature type="compositionally biased region" description="Polar residues" evidence="1">
    <location>
        <begin position="11"/>
        <end position="26"/>
    </location>
</feature>
<keyword evidence="4" id="KW-1185">Reference proteome</keyword>
<dbReference type="PANTHER" id="PTHR43464:SF23">
    <property type="entry name" value="JUVENILE HORMONE ACID O-METHYLTRANSFERASE"/>
    <property type="match status" value="1"/>
</dbReference>
<dbReference type="GO" id="GO:0010420">
    <property type="term" value="F:polyprenyldihydroxybenzoate methyltransferase activity"/>
    <property type="evidence" value="ECO:0007669"/>
    <property type="project" value="TreeGrafter"/>
</dbReference>
<dbReference type="InterPro" id="IPR029063">
    <property type="entry name" value="SAM-dependent_MTases_sf"/>
</dbReference>
<accession>A0A4Z1H2T7</accession>